<comment type="caution">
    <text evidence="2">The sequence shown here is derived from an EMBL/GenBank/DDBJ whole genome shotgun (WGS) entry which is preliminary data.</text>
</comment>
<organism evidence="2 3">
    <name type="scientific">Trifolium medium</name>
    <dbReference type="NCBI Taxonomy" id="97028"/>
    <lineage>
        <taxon>Eukaryota</taxon>
        <taxon>Viridiplantae</taxon>
        <taxon>Streptophyta</taxon>
        <taxon>Embryophyta</taxon>
        <taxon>Tracheophyta</taxon>
        <taxon>Spermatophyta</taxon>
        <taxon>Magnoliopsida</taxon>
        <taxon>eudicotyledons</taxon>
        <taxon>Gunneridae</taxon>
        <taxon>Pentapetalae</taxon>
        <taxon>rosids</taxon>
        <taxon>fabids</taxon>
        <taxon>Fabales</taxon>
        <taxon>Fabaceae</taxon>
        <taxon>Papilionoideae</taxon>
        <taxon>50 kb inversion clade</taxon>
        <taxon>NPAAA clade</taxon>
        <taxon>Hologalegina</taxon>
        <taxon>IRL clade</taxon>
        <taxon>Trifolieae</taxon>
        <taxon>Trifolium</taxon>
    </lineage>
</organism>
<feature type="compositionally biased region" description="Polar residues" evidence="1">
    <location>
        <begin position="35"/>
        <end position="54"/>
    </location>
</feature>
<accession>A0A392MT17</accession>
<dbReference type="AlphaFoldDB" id="A0A392MT17"/>
<feature type="region of interest" description="Disordered" evidence="1">
    <location>
        <begin position="35"/>
        <end position="68"/>
    </location>
</feature>
<evidence type="ECO:0000256" key="1">
    <source>
        <dbReference type="SAM" id="MobiDB-lite"/>
    </source>
</evidence>
<keyword evidence="3" id="KW-1185">Reference proteome</keyword>
<name>A0A392MT17_9FABA</name>
<protein>
    <submittedName>
        <fullName evidence="2">Uncharacterized protein</fullName>
    </submittedName>
</protein>
<gene>
    <name evidence="2" type="ORF">A2U01_0010699</name>
</gene>
<evidence type="ECO:0000313" key="2">
    <source>
        <dbReference type="EMBL" id="MCH89798.1"/>
    </source>
</evidence>
<sequence>MQVSTQKTSRDVARRGSLSKRALLSSCHGLTPSSRWEVQATGTDTPKCPSTASSEGVPFSDKIALGDN</sequence>
<evidence type="ECO:0000313" key="3">
    <source>
        <dbReference type="Proteomes" id="UP000265520"/>
    </source>
</evidence>
<proteinExistence type="predicted"/>
<reference evidence="2 3" key="1">
    <citation type="journal article" date="2018" name="Front. Plant Sci.">
        <title>Red Clover (Trifolium pratense) and Zigzag Clover (T. medium) - A Picture of Genomic Similarities and Differences.</title>
        <authorList>
            <person name="Dluhosova J."/>
            <person name="Istvanek J."/>
            <person name="Nedelnik J."/>
            <person name="Repkova J."/>
        </authorList>
    </citation>
    <scope>NUCLEOTIDE SEQUENCE [LARGE SCALE GENOMIC DNA]</scope>
    <source>
        <strain evidence="3">cv. 10/8</strain>
        <tissue evidence="2">Leaf</tissue>
    </source>
</reference>
<dbReference type="Proteomes" id="UP000265520">
    <property type="component" value="Unassembled WGS sequence"/>
</dbReference>
<dbReference type="EMBL" id="LXQA010016924">
    <property type="protein sequence ID" value="MCH89798.1"/>
    <property type="molecule type" value="Genomic_DNA"/>
</dbReference>